<dbReference type="Pfam" id="PF20152">
    <property type="entry name" value="DUF6534"/>
    <property type="match status" value="1"/>
</dbReference>
<feature type="domain" description="DUF6534" evidence="2">
    <location>
        <begin position="253"/>
        <end position="320"/>
    </location>
</feature>
<dbReference type="OrthoDB" id="2745105at2759"/>
<dbReference type="EMBL" id="KI925457">
    <property type="protein sequence ID" value="ETW83487.1"/>
    <property type="molecule type" value="Genomic_DNA"/>
</dbReference>
<dbReference type="Proteomes" id="UP000030671">
    <property type="component" value="Unassembled WGS sequence"/>
</dbReference>
<evidence type="ECO:0000256" key="1">
    <source>
        <dbReference type="SAM" id="Phobius"/>
    </source>
</evidence>
<accession>W4KC92</accession>
<evidence type="ECO:0000259" key="2">
    <source>
        <dbReference type="Pfam" id="PF20152"/>
    </source>
</evidence>
<keyword evidence="1" id="KW-1133">Transmembrane helix</keyword>
<dbReference type="GeneID" id="20672161"/>
<feature type="transmembrane region" description="Helical" evidence="1">
    <location>
        <begin position="46"/>
        <end position="70"/>
    </location>
</feature>
<dbReference type="PANTHER" id="PTHR40465:SF1">
    <property type="entry name" value="DUF6534 DOMAIN-CONTAINING PROTEIN"/>
    <property type="match status" value="1"/>
</dbReference>
<dbReference type="KEGG" id="hir:HETIRDRAFT_383555"/>
<feature type="transmembrane region" description="Helical" evidence="1">
    <location>
        <begin position="12"/>
        <end position="34"/>
    </location>
</feature>
<evidence type="ECO:0000313" key="4">
    <source>
        <dbReference type="Proteomes" id="UP000030671"/>
    </source>
</evidence>
<gene>
    <name evidence="3" type="ORF">HETIRDRAFT_383555</name>
</gene>
<dbReference type="InParanoid" id="W4KC92"/>
<name>W4KC92_HETIT</name>
<organism evidence="3 4">
    <name type="scientific">Heterobasidion irregulare (strain TC 32-1)</name>
    <dbReference type="NCBI Taxonomy" id="747525"/>
    <lineage>
        <taxon>Eukaryota</taxon>
        <taxon>Fungi</taxon>
        <taxon>Dikarya</taxon>
        <taxon>Basidiomycota</taxon>
        <taxon>Agaricomycotina</taxon>
        <taxon>Agaricomycetes</taxon>
        <taxon>Russulales</taxon>
        <taxon>Bondarzewiaceae</taxon>
        <taxon>Heterobasidion</taxon>
        <taxon>Heterobasidion annosum species complex</taxon>
    </lineage>
</organism>
<dbReference type="AlphaFoldDB" id="W4KC92"/>
<protein>
    <recommendedName>
        <fullName evidence="2">DUF6534 domain-containing protein</fullName>
    </recommendedName>
</protein>
<sequence length="358" mass="40868">MSTSIDTSFGALFDGALLAFVVYGITCSQVLKYFINYPQDSRSTKLLVAVIWMLDTLHRCITIHCLWFYLVSKGNGNLLLLQRANWCLLSRANRPFPNVPRQRTGDRYHIGRMLLRHADMDLYVHIFYGRRRRSDPSLKLAERRMYPGSSSYQYLLVLVRTLPSCNSVLAQTHPSISVWYRLHYQSISLSSVLRCAQRTVARHLVQRDTRFRGCLGITRPLHNAVYSRKTILPVFVRVFSLWLYISCVLYEVHATNRKGGIIRTLLAYTLTTGVLASTFAVVVLIVYLVMPLNMVYIGVYEVYGTLFFSAMLTSLNSRKSLRAAARRDIILSPHNTDSNNPPSGVIVYTETQKHVSTV</sequence>
<keyword evidence="1" id="KW-0472">Membrane</keyword>
<dbReference type="RefSeq" id="XP_009545733.1">
    <property type="nucleotide sequence ID" value="XM_009547438.1"/>
</dbReference>
<dbReference type="HOGENOM" id="CLU_046025_5_4_1"/>
<feature type="transmembrane region" description="Helical" evidence="1">
    <location>
        <begin position="295"/>
        <end position="317"/>
    </location>
</feature>
<feature type="transmembrane region" description="Helical" evidence="1">
    <location>
        <begin position="265"/>
        <end position="289"/>
    </location>
</feature>
<dbReference type="InterPro" id="IPR045339">
    <property type="entry name" value="DUF6534"/>
</dbReference>
<evidence type="ECO:0000313" key="3">
    <source>
        <dbReference type="EMBL" id="ETW83487.1"/>
    </source>
</evidence>
<proteinExistence type="predicted"/>
<dbReference type="PANTHER" id="PTHR40465">
    <property type="entry name" value="CHROMOSOME 1, WHOLE GENOME SHOTGUN SEQUENCE"/>
    <property type="match status" value="1"/>
</dbReference>
<reference evidence="3 4" key="1">
    <citation type="journal article" date="2012" name="New Phytol.">
        <title>Insight into trade-off between wood decay and parasitism from the genome of a fungal forest pathogen.</title>
        <authorList>
            <person name="Olson A."/>
            <person name="Aerts A."/>
            <person name="Asiegbu F."/>
            <person name="Belbahri L."/>
            <person name="Bouzid O."/>
            <person name="Broberg A."/>
            <person name="Canback B."/>
            <person name="Coutinho P.M."/>
            <person name="Cullen D."/>
            <person name="Dalman K."/>
            <person name="Deflorio G."/>
            <person name="van Diepen L.T."/>
            <person name="Dunand C."/>
            <person name="Duplessis S."/>
            <person name="Durling M."/>
            <person name="Gonthier P."/>
            <person name="Grimwood J."/>
            <person name="Fossdal C.G."/>
            <person name="Hansson D."/>
            <person name="Henrissat B."/>
            <person name="Hietala A."/>
            <person name="Himmelstrand K."/>
            <person name="Hoffmeister D."/>
            <person name="Hogberg N."/>
            <person name="James T.Y."/>
            <person name="Karlsson M."/>
            <person name="Kohler A."/>
            <person name="Kues U."/>
            <person name="Lee Y.H."/>
            <person name="Lin Y.C."/>
            <person name="Lind M."/>
            <person name="Lindquist E."/>
            <person name="Lombard V."/>
            <person name="Lucas S."/>
            <person name="Lunden K."/>
            <person name="Morin E."/>
            <person name="Murat C."/>
            <person name="Park J."/>
            <person name="Raffaello T."/>
            <person name="Rouze P."/>
            <person name="Salamov A."/>
            <person name="Schmutz J."/>
            <person name="Solheim H."/>
            <person name="Stahlberg J."/>
            <person name="Velez H."/>
            <person name="de Vries R.P."/>
            <person name="Wiebenga A."/>
            <person name="Woodward S."/>
            <person name="Yakovlev I."/>
            <person name="Garbelotto M."/>
            <person name="Martin F."/>
            <person name="Grigoriev I.V."/>
            <person name="Stenlid J."/>
        </authorList>
    </citation>
    <scope>NUCLEOTIDE SEQUENCE [LARGE SCALE GENOMIC DNA]</scope>
    <source>
        <strain evidence="3 4">TC 32-1</strain>
    </source>
</reference>
<feature type="transmembrane region" description="Helical" evidence="1">
    <location>
        <begin position="231"/>
        <end position="253"/>
    </location>
</feature>
<keyword evidence="4" id="KW-1185">Reference proteome</keyword>
<keyword evidence="1" id="KW-0812">Transmembrane</keyword>